<evidence type="ECO:0000256" key="2">
    <source>
        <dbReference type="ARBA" id="ARBA00022723"/>
    </source>
</evidence>
<dbReference type="PANTHER" id="PTHR24007:SF7">
    <property type="entry name" value="BRCA1-ASSOCIATED PROTEIN"/>
    <property type="match status" value="1"/>
</dbReference>
<reference evidence="11 12" key="1">
    <citation type="submission" date="2024-04" db="EMBL/GenBank/DDBJ databases">
        <title>genome sequences of Mucor flavus KT1a and Helicostylum pulchrum KT1b strains isolated from the surface of a dry-aged beef.</title>
        <authorList>
            <person name="Toyotome T."/>
            <person name="Hosono M."/>
            <person name="Torimaru M."/>
            <person name="Fukuda K."/>
            <person name="Mikami N."/>
        </authorList>
    </citation>
    <scope>NUCLEOTIDE SEQUENCE [LARGE SCALE GENOMIC DNA]</scope>
    <source>
        <strain evidence="11 12">KT1a</strain>
    </source>
</reference>
<dbReference type="PROSITE" id="PS50271">
    <property type="entry name" value="ZF_UBP"/>
    <property type="match status" value="1"/>
</dbReference>
<dbReference type="SMART" id="SM00290">
    <property type="entry name" value="ZnF_UBP"/>
    <property type="match status" value="1"/>
</dbReference>
<feature type="domain" description="PWI" evidence="10">
    <location>
        <begin position="573"/>
        <end position="671"/>
    </location>
</feature>
<evidence type="ECO:0000256" key="6">
    <source>
        <dbReference type="SAM" id="Coils"/>
    </source>
</evidence>
<dbReference type="InterPro" id="IPR036483">
    <property type="entry name" value="PWI_dom_sf"/>
</dbReference>
<feature type="domain" description="RING-type" evidence="8">
    <location>
        <begin position="266"/>
        <end position="306"/>
    </location>
</feature>
<dbReference type="SUPFAM" id="SSF57850">
    <property type="entry name" value="RING/U-box"/>
    <property type="match status" value="2"/>
</dbReference>
<feature type="coiled-coil region" evidence="6">
    <location>
        <begin position="449"/>
        <end position="518"/>
    </location>
</feature>
<feature type="compositionally biased region" description="Basic and acidic residues" evidence="7">
    <location>
        <begin position="743"/>
        <end position="765"/>
    </location>
</feature>
<accession>A0ABP9YMV5</accession>
<dbReference type="InterPro" id="IPR011422">
    <property type="entry name" value="BRAP2/ETP1_RRM"/>
</dbReference>
<feature type="compositionally biased region" description="Basic residues" evidence="7">
    <location>
        <begin position="730"/>
        <end position="742"/>
    </location>
</feature>
<feature type="region of interest" description="Disordered" evidence="7">
    <location>
        <begin position="679"/>
        <end position="775"/>
    </location>
</feature>
<evidence type="ECO:0000256" key="7">
    <source>
        <dbReference type="SAM" id="MobiDB-lite"/>
    </source>
</evidence>
<evidence type="ECO:0000259" key="10">
    <source>
        <dbReference type="PROSITE" id="PS51025"/>
    </source>
</evidence>
<proteinExistence type="predicted"/>
<dbReference type="SUPFAM" id="SSF101233">
    <property type="entry name" value="PWI domain"/>
    <property type="match status" value="1"/>
</dbReference>
<keyword evidence="4" id="KW-0862">Zinc</keyword>
<evidence type="ECO:0000259" key="8">
    <source>
        <dbReference type="PROSITE" id="PS50089"/>
    </source>
</evidence>
<evidence type="ECO:0000256" key="4">
    <source>
        <dbReference type="ARBA" id="ARBA00022833"/>
    </source>
</evidence>
<keyword evidence="2" id="KW-0479">Metal-binding</keyword>
<dbReference type="InterPro" id="IPR001607">
    <property type="entry name" value="Znf_UBP"/>
</dbReference>
<dbReference type="Gene3D" id="3.30.40.10">
    <property type="entry name" value="Zinc/RING finger domain, C3HC4 (zinc finger)"/>
    <property type="match status" value="2"/>
</dbReference>
<keyword evidence="3 5" id="KW-0863">Zinc-finger</keyword>
<evidence type="ECO:0000256" key="5">
    <source>
        <dbReference type="PROSITE-ProRule" id="PRU00502"/>
    </source>
</evidence>
<dbReference type="InterPro" id="IPR001841">
    <property type="entry name" value="Znf_RING"/>
</dbReference>
<dbReference type="EMBL" id="BAABUK010000003">
    <property type="protein sequence ID" value="GAA5808172.1"/>
    <property type="molecule type" value="Genomic_DNA"/>
</dbReference>
<gene>
    <name evidence="11" type="ORF">MFLAVUS_001556</name>
</gene>
<dbReference type="SMART" id="SM00311">
    <property type="entry name" value="PWI"/>
    <property type="match status" value="1"/>
</dbReference>
<dbReference type="InterPro" id="IPR002483">
    <property type="entry name" value="PWI_dom"/>
</dbReference>
<feature type="compositionally biased region" description="Basic and acidic residues" evidence="7">
    <location>
        <begin position="679"/>
        <end position="688"/>
    </location>
</feature>
<dbReference type="Pfam" id="PF07576">
    <property type="entry name" value="BRAP2"/>
    <property type="match status" value="1"/>
</dbReference>
<feature type="domain" description="UBP-type" evidence="9">
    <location>
        <begin position="303"/>
        <end position="403"/>
    </location>
</feature>
<feature type="region of interest" description="Disordered" evidence="7">
    <location>
        <begin position="60"/>
        <end position="79"/>
    </location>
</feature>
<evidence type="ECO:0000313" key="11">
    <source>
        <dbReference type="EMBL" id="GAA5808172.1"/>
    </source>
</evidence>
<dbReference type="Pfam" id="PF01480">
    <property type="entry name" value="PWI"/>
    <property type="match status" value="1"/>
</dbReference>
<sequence>MHYYQLKCVLYTPTPVQLPSDFFGTFPKIDTDSTAYLDNYKHANNKSNKIRRRSSVALPKNTPVKNIPPTPINTTQHHSSQGLQDQVDFRFGPIELQEINVVHTSKKKKRMDEKTVQLGYGLLRLYKSTEPVPELQDLDSALTKDQDQDTIICVLAVPSYMTYKDFTNFLGAANANITHYRFIRDYSPNKYTVLLKFKNRHSAFACHQKFNGRRFNMTEPEISHVVYIQSNTVESVLIPDQSYPYLNETLAQDLLHKQTMAELPTCPVCLERMDSSITGLLGIQCHHASQCYCLNKWGDNKCPVCRYSHKPLLSSKSVVKEEVVYECFECPSTESVWICMICGHIGCGRYQKAHAYDHYMNTNHLYALEIETQRVWDYLGDGYVHKLIQNTVDGAIVELPPIHLASGSNSNNNNSNRSQPAKLDTISVDYSYMLTSQLDSQRMYYEDQLDRLTLQLSDVANQVKAVTNEINDANTDQAVLLERSQSLDGSINDIKKEKEKAEKRANTFKERYEAMQKNLTEEKVLTQSLIRNNELLKKDAQDKDSTLKVLSDQGTSADQDSRFSNKEKKLLKSMSFPPEFDQKVDMKKVNLDVIKPWISNRITEILGLEDEVVIDYTCSLLEEKDQDPKRMQINLTGFLEGNTKKFITELWTLLLSAQNSVGGIPAVFIEQKKEELRKKKLEEDERRSQRNSVMDTIRKKTSDEANDIREGRKRRSRFDEPRNKSQSRSPPRRYRSRSRSRSRSREDRRSRHYRDDYYSSRDRDSRRRRRRSRSP</sequence>
<comment type="caution">
    <text evidence="11">The sequence shown here is derived from an EMBL/GenBank/DDBJ whole genome shotgun (WGS) entry which is preliminary data.</text>
</comment>
<organism evidence="11 12">
    <name type="scientific">Mucor flavus</name>
    <dbReference type="NCBI Taxonomy" id="439312"/>
    <lineage>
        <taxon>Eukaryota</taxon>
        <taxon>Fungi</taxon>
        <taxon>Fungi incertae sedis</taxon>
        <taxon>Mucoromycota</taxon>
        <taxon>Mucoromycotina</taxon>
        <taxon>Mucoromycetes</taxon>
        <taxon>Mucorales</taxon>
        <taxon>Mucorineae</taxon>
        <taxon>Mucoraceae</taxon>
        <taxon>Mucor</taxon>
    </lineage>
</organism>
<keyword evidence="1" id="KW-0507">mRNA processing</keyword>
<dbReference type="Proteomes" id="UP001473302">
    <property type="component" value="Unassembled WGS sequence"/>
</dbReference>
<keyword evidence="6" id="KW-0175">Coiled coil</keyword>
<dbReference type="CDD" id="cd16457">
    <property type="entry name" value="RING-H2_BRAP2"/>
    <property type="match status" value="1"/>
</dbReference>
<feature type="compositionally biased region" description="Basic and acidic residues" evidence="7">
    <location>
        <begin position="696"/>
        <end position="710"/>
    </location>
</feature>
<dbReference type="Gene3D" id="1.20.1390.10">
    <property type="entry name" value="PWI domain"/>
    <property type="match status" value="1"/>
</dbReference>
<dbReference type="InterPro" id="IPR013083">
    <property type="entry name" value="Znf_RING/FYVE/PHD"/>
</dbReference>
<dbReference type="PROSITE" id="PS50089">
    <property type="entry name" value="ZF_RING_2"/>
    <property type="match status" value="1"/>
</dbReference>
<evidence type="ECO:0000256" key="1">
    <source>
        <dbReference type="ARBA" id="ARBA00022664"/>
    </source>
</evidence>
<name>A0ABP9YMV5_9FUNG</name>
<evidence type="ECO:0000256" key="3">
    <source>
        <dbReference type="ARBA" id="ARBA00022771"/>
    </source>
</evidence>
<dbReference type="PROSITE" id="PS51025">
    <property type="entry name" value="PWI"/>
    <property type="match status" value="1"/>
</dbReference>
<dbReference type="Pfam" id="PF02148">
    <property type="entry name" value="zf-UBP"/>
    <property type="match status" value="1"/>
</dbReference>
<protein>
    <submittedName>
        <fullName evidence="11">Uncharacterized protein</fullName>
    </submittedName>
</protein>
<dbReference type="InterPro" id="IPR047243">
    <property type="entry name" value="RING-H2_BRAP2"/>
</dbReference>
<evidence type="ECO:0000313" key="12">
    <source>
        <dbReference type="Proteomes" id="UP001473302"/>
    </source>
</evidence>
<feature type="compositionally biased region" description="Basic residues" evidence="7">
    <location>
        <begin position="766"/>
        <end position="775"/>
    </location>
</feature>
<keyword evidence="12" id="KW-1185">Reference proteome</keyword>
<evidence type="ECO:0000259" key="9">
    <source>
        <dbReference type="PROSITE" id="PS50271"/>
    </source>
</evidence>
<dbReference type="PANTHER" id="PTHR24007">
    <property type="entry name" value="BRCA1-ASSOCIATED PROTEIN"/>
    <property type="match status" value="1"/>
</dbReference>